<dbReference type="PANTHER" id="PTHR12400">
    <property type="entry name" value="INOSITOL POLYPHOSPHATE KINASE"/>
    <property type="match status" value="1"/>
</dbReference>
<dbReference type="Proteomes" id="UP000077315">
    <property type="component" value="Unassembled WGS sequence"/>
</dbReference>
<evidence type="ECO:0000256" key="5">
    <source>
        <dbReference type="SAM" id="MobiDB-lite"/>
    </source>
</evidence>
<evidence type="ECO:0000256" key="4">
    <source>
        <dbReference type="RuleBase" id="RU363090"/>
    </source>
</evidence>
<dbReference type="AlphaFoldDB" id="A0A167KDE7"/>
<keyword evidence="3 4" id="KW-0418">Kinase</keyword>
<dbReference type="GO" id="GO:0008440">
    <property type="term" value="F:inositol-1,4,5-trisphosphate 3-kinase activity"/>
    <property type="evidence" value="ECO:0007669"/>
    <property type="project" value="TreeGrafter"/>
</dbReference>
<dbReference type="GeneID" id="29004328"/>
<dbReference type="OrthoDB" id="2573163at2759"/>
<gene>
    <name evidence="6" type="ORF">PHYBLDRAFT_79072</name>
</gene>
<proteinExistence type="inferred from homology"/>
<protein>
    <recommendedName>
        <fullName evidence="4">Kinase</fullName>
        <ecNumber evidence="4">2.7.-.-</ecNumber>
    </recommendedName>
</protein>
<keyword evidence="2 4" id="KW-0808">Transferase</keyword>
<dbReference type="InterPro" id="IPR038286">
    <property type="entry name" value="IPK_sf"/>
</dbReference>
<accession>A0A167KDE7</accession>
<dbReference type="Gene3D" id="3.30.470.160">
    <property type="entry name" value="Inositol polyphosphate kinase"/>
    <property type="match status" value="1"/>
</dbReference>
<dbReference type="GO" id="GO:0046854">
    <property type="term" value="P:phosphatidylinositol phosphate biosynthetic process"/>
    <property type="evidence" value="ECO:0007669"/>
    <property type="project" value="TreeGrafter"/>
</dbReference>
<reference evidence="7" key="1">
    <citation type="submission" date="2015-06" db="EMBL/GenBank/DDBJ databases">
        <title>Expansion of signal transduction pathways in fungi by whole-genome duplication.</title>
        <authorList>
            <consortium name="DOE Joint Genome Institute"/>
            <person name="Corrochano L.M."/>
            <person name="Kuo A."/>
            <person name="Marcet-Houben M."/>
            <person name="Polaino S."/>
            <person name="Salamov A."/>
            <person name="Villalobos J.M."/>
            <person name="Alvarez M.I."/>
            <person name="Avalos J."/>
            <person name="Benito E.P."/>
            <person name="Benoit I."/>
            <person name="Burger G."/>
            <person name="Camino L.P."/>
            <person name="Canovas D."/>
            <person name="Cerda-Olmedo E."/>
            <person name="Cheng J.-F."/>
            <person name="Dominguez A."/>
            <person name="Elias M."/>
            <person name="Eslava A.P."/>
            <person name="Glaser F."/>
            <person name="Grimwood J."/>
            <person name="Gutierrez G."/>
            <person name="Heitman J."/>
            <person name="Henrissat B."/>
            <person name="Iturriaga E.A."/>
            <person name="Lang B.F."/>
            <person name="Lavin J.L."/>
            <person name="Lee S."/>
            <person name="Li W."/>
            <person name="Lindquist E."/>
            <person name="Lopez-Garcia S."/>
            <person name="Luque E.M."/>
            <person name="Marcos A.T."/>
            <person name="Martin J."/>
            <person name="McCluskey K."/>
            <person name="Medina H.R."/>
            <person name="Miralles-Duran A."/>
            <person name="Miyazaki A."/>
            <person name="Munoz-Torres E."/>
            <person name="Oguiza J.A."/>
            <person name="Ohm R."/>
            <person name="Olmedo M."/>
            <person name="Orejas M."/>
            <person name="Ortiz-Castellanos L."/>
            <person name="Pisabarro A.G."/>
            <person name="Rodriguez-Romero J."/>
            <person name="Ruiz-Herrera J."/>
            <person name="Ruiz-Vazquez R."/>
            <person name="Sanz C."/>
            <person name="Schackwitz W."/>
            <person name="Schmutz J."/>
            <person name="Shahriari M."/>
            <person name="Shelest E."/>
            <person name="Silva-Franco F."/>
            <person name="Soanes D."/>
            <person name="Syed K."/>
            <person name="Tagua V.G."/>
            <person name="Talbot N.J."/>
            <person name="Thon M."/>
            <person name="De vries R.P."/>
            <person name="Wiebenga A."/>
            <person name="Yadav J.S."/>
            <person name="Braun E.L."/>
            <person name="Baker S."/>
            <person name="Garre V."/>
            <person name="Horwitz B."/>
            <person name="Torres-Martinez S."/>
            <person name="Idnurm A."/>
            <person name="Herrera-Estrella A."/>
            <person name="Gabaldon T."/>
            <person name="Grigoriev I.V."/>
        </authorList>
    </citation>
    <scope>NUCLEOTIDE SEQUENCE [LARGE SCALE GENOMIC DNA]</scope>
    <source>
        <strain evidence="7">NRRL 1555(-)</strain>
    </source>
</reference>
<evidence type="ECO:0000256" key="3">
    <source>
        <dbReference type="ARBA" id="ARBA00022777"/>
    </source>
</evidence>
<evidence type="ECO:0000256" key="1">
    <source>
        <dbReference type="ARBA" id="ARBA00007374"/>
    </source>
</evidence>
<dbReference type="GO" id="GO:0032958">
    <property type="term" value="P:inositol phosphate biosynthetic process"/>
    <property type="evidence" value="ECO:0007669"/>
    <property type="project" value="InterPro"/>
</dbReference>
<dbReference type="SUPFAM" id="SSF56104">
    <property type="entry name" value="SAICAR synthase-like"/>
    <property type="match status" value="1"/>
</dbReference>
<comment type="similarity">
    <text evidence="1 4">Belongs to the inositol phosphokinase (IPK) family.</text>
</comment>
<dbReference type="STRING" id="763407.A0A167KDE7"/>
<organism evidence="6 7">
    <name type="scientific">Phycomyces blakesleeanus (strain ATCC 8743b / DSM 1359 / FGSC 10004 / NBRC 33097 / NRRL 1555)</name>
    <dbReference type="NCBI Taxonomy" id="763407"/>
    <lineage>
        <taxon>Eukaryota</taxon>
        <taxon>Fungi</taxon>
        <taxon>Fungi incertae sedis</taxon>
        <taxon>Mucoromycota</taxon>
        <taxon>Mucoromycotina</taxon>
        <taxon>Mucoromycetes</taxon>
        <taxon>Mucorales</taxon>
        <taxon>Phycomycetaceae</taxon>
        <taxon>Phycomyces</taxon>
    </lineage>
</organism>
<feature type="compositionally biased region" description="Low complexity" evidence="5">
    <location>
        <begin position="102"/>
        <end position="121"/>
    </location>
</feature>
<keyword evidence="7" id="KW-1185">Reference proteome</keyword>
<feature type="region of interest" description="Disordered" evidence="5">
    <location>
        <begin position="102"/>
        <end position="143"/>
    </location>
</feature>
<dbReference type="PANTHER" id="PTHR12400:SF21">
    <property type="entry name" value="KINASE"/>
    <property type="match status" value="1"/>
</dbReference>
<dbReference type="VEuPathDB" id="FungiDB:PHYBLDRAFT_79072"/>
<dbReference type="RefSeq" id="XP_018285866.1">
    <property type="nucleotide sequence ID" value="XM_018443423.1"/>
</dbReference>
<dbReference type="GO" id="GO:0005634">
    <property type="term" value="C:nucleus"/>
    <property type="evidence" value="ECO:0007669"/>
    <property type="project" value="TreeGrafter"/>
</dbReference>
<dbReference type="EC" id="2.7.-.-" evidence="4"/>
<sequence length="426" mass="47841">MSQHSRPQRPALNRSQSSLTLLPFTNRVGGHMSMFRLAANGAICKAVTATKERAFYEELFKHHPQLLSFVPLYMGVIRISFDQLKPQIAWQDRQRLRHYSLNNRRNNSFNNNSNNINGNNGWRTLRSNRSQEDTPDSEDYPEFDEQEYNYDEESSMSSASSCGMSNISITNNNNNNNNSTADIKSTIGRGAEAELTNEFIVLEDLTLGLRKPCVLDLKMGTRQHGIHASAAKKASQTAKCQMSTSQQLGVRLCGMQVYHPREHVYKLQDKYVGRSLTPQSFYDTLVGFCSDGDQVLAHLIPDLVEKLRRLSELIASLPGYRFYGSSLLILYDGDNEIKGNTSPDTVTVTGHTTTTTAAAATTTKKACVDVRIIDFAHCVTQREMQDNPSFVICPPQHPDEPDLGYLLGLSTLIRSFERIYREAISP</sequence>
<dbReference type="GO" id="GO:0005737">
    <property type="term" value="C:cytoplasm"/>
    <property type="evidence" value="ECO:0007669"/>
    <property type="project" value="TreeGrafter"/>
</dbReference>
<name>A0A167KDE7_PHYB8</name>
<evidence type="ECO:0000313" key="6">
    <source>
        <dbReference type="EMBL" id="OAD67826.1"/>
    </source>
</evidence>
<dbReference type="Pfam" id="PF03770">
    <property type="entry name" value="IPK"/>
    <property type="match status" value="1"/>
</dbReference>
<evidence type="ECO:0000313" key="7">
    <source>
        <dbReference type="Proteomes" id="UP000077315"/>
    </source>
</evidence>
<evidence type="ECO:0000256" key="2">
    <source>
        <dbReference type="ARBA" id="ARBA00022679"/>
    </source>
</evidence>
<dbReference type="InterPro" id="IPR005522">
    <property type="entry name" value="IPK"/>
</dbReference>
<dbReference type="EMBL" id="KV440997">
    <property type="protein sequence ID" value="OAD67826.1"/>
    <property type="molecule type" value="Genomic_DNA"/>
</dbReference>
<feature type="compositionally biased region" description="Acidic residues" evidence="5">
    <location>
        <begin position="133"/>
        <end position="143"/>
    </location>
</feature>
<dbReference type="GO" id="GO:0000824">
    <property type="term" value="F:inositol-1,4,5,6-tetrakisphosphate 3-kinase activity"/>
    <property type="evidence" value="ECO:0007669"/>
    <property type="project" value="TreeGrafter"/>
</dbReference>
<dbReference type="InParanoid" id="A0A167KDE7"/>